<evidence type="ECO:0000256" key="2">
    <source>
        <dbReference type="ARBA" id="ARBA00004496"/>
    </source>
</evidence>
<dbReference type="Proteomes" id="UP001470230">
    <property type="component" value="Unassembled WGS sequence"/>
</dbReference>
<dbReference type="SMART" id="SM01065">
    <property type="entry name" value="CBM_2"/>
    <property type="match status" value="2"/>
</dbReference>
<reference evidence="12 13" key="1">
    <citation type="submission" date="2024-04" db="EMBL/GenBank/DDBJ databases">
        <title>Tritrichomonas musculus Genome.</title>
        <authorList>
            <person name="Alves-Ferreira E."/>
            <person name="Grigg M."/>
            <person name="Lorenzi H."/>
            <person name="Galac M."/>
        </authorList>
    </citation>
    <scope>NUCLEOTIDE SEQUENCE [LARGE SCALE GENOMIC DNA]</scope>
    <source>
        <strain evidence="12 13">EAF2021</strain>
    </source>
</reference>
<comment type="caution">
    <text evidence="12">The sequence shown here is derived from an EMBL/GenBank/DDBJ whole genome shotgun (WGS) entry which is preliminary data.</text>
</comment>
<protein>
    <recommendedName>
        <fullName evidence="4">4-alpha-glucanotransferase</fullName>
        <ecNumber evidence="4">2.4.1.25</ecNumber>
    </recommendedName>
    <alternativeName>
        <fullName evidence="9">Amylomaltase</fullName>
    </alternativeName>
    <alternativeName>
        <fullName evidence="10">Disproportionating enzyme</fullName>
    </alternativeName>
</protein>
<accession>A0ABR2K5J6</accession>
<dbReference type="PANTHER" id="PTHR32518">
    <property type="match status" value="1"/>
</dbReference>
<evidence type="ECO:0000256" key="1">
    <source>
        <dbReference type="ARBA" id="ARBA00000439"/>
    </source>
</evidence>
<name>A0ABR2K5J6_9EUKA</name>
<comment type="subcellular location">
    <subcellularLocation>
        <location evidence="2">Cytoplasm</location>
    </subcellularLocation>
</comment>
<keyword evidence="8" id="KW-0119">Carbohydrate metabolism</keyword>
<dbReference type="InterPro" id="IPR013783">
    <property type="entry name" value="Ig-like_fold"/>
</dbReference>
<proteinExistence type="inferred from homology"/>
<dbReference type="InterPro" id="IPR002044">
    <property type="entry name" value="CBM20"/>
</dbReference>
<dbReference type="PROSITE" id="PS51166">
    <property type="entry name" value="CBM20"/>
    <property type="match status" value="2"/>
</dbReference>
<evidence type="ECO:0000256" key="7">
    <source>
        <dbReference type="ARBA" id="ARBA00022679"/>
    </source>
</evidence>
<dbReference type="Gene3D" id="3.20.20.80">
    <property type="entry name" value="Glycosidases"/>
    <property type="match status" value="2"/>
</dbReference>
<evidence type="ECO:0000256" key="8">
    <source>
        <dbReference type="ARBA" id="ARBA00023277"/>
    </source>
</evidence>
<dbReference type="EC" id="2.4.1.25" evidence="4"/>
<keyword evidence="6" id="KW-0328">Glycosyltransferase</keyword>
<comment type="similarity">
    <text evidence="3">Belongs to the disproportionating enzyme family.</text>
</comment>
<dbReference type="InterPro" id="IPR017853">
    <property type="entry name" value="GH"/>
</dbReference>
<evidence type="ECO:0000256" key="4">
    <source>
        <dbReference type="ARBA" id="ARBA00012560"/>
    </source>
</evidence>
<gene>
    <name evidence="12" type="ORF">M9Y10_041543</name>
</gene>
<evidence type="ECO:0000313" key="12">
    <source>
        <dbReference type="EMBL" id="KAK8886083.1"/>
    </source>
</evidence>
<organism evidence="12 13">
    <name type="scientific">Tritrichomonas musculus</name>
    <dbReference type="NCBI Taxonomy" id="1915356"/>
    <lineage>
        <taxon>Eukaryota</taxon>
        <taxon>Metamonada</taxon>
        <taxon>Parabasalia</taxon>
        <taxon>Tritrichomonadida</taxon>
        <taxon>Tritrichomonadidae</taxon>
        <taxon>Tritrichomonas</taxon>
    </lineage>
</organism>
<dbReference type="EMBL" id="JAPFFF010000007">
    <property type="protein sequence ID" value="KAK8886083.1"/>
    <property type="molecule type" value="Genomic_DNA"/>
</dbReference>
<comment type="catalytic activity">
    <reaction evidence="1">
        <text>Transfers a segment of a (1-&gt;4)-alpha-D-glucan to a new position in an acceptor, which may be glucose or a (1-&gt;4)-alpha-D-glucan.</text>
        <dbReference type="EC" id="2.4.1.25"/>
    </reaction>
</comment>
<dbReference type="PANTHER" id="PTHR32518:SF3">
    <property type="entry name" value="4-ALPHA-GLUCANOTRANSFERASE"/>
    <property type="match status" value="1"/>
</dbReference>
<evidence type="ECO:0000256" key="6">
    <source>
        <dbReference type="ARBA" id="ARBA00022676"/>
    </source>
</evidence>
<evidence type="ECO:0000313" key="13">
    <source>
        <dbReference type="Proteomes" id="UP001470230"/>
    </source>
</evidence>
<evidence type="ECO:0000256" key="3">
    <source>
        <dbReference type="ARBA" id="ARBA00005684"/>
    </source>
</evidence>
<dbReference type="SUPFAM" id="SSF49452">
    <property type="entry name" value="Starch-binding domain-like"/>
    <property type="match status" value="2"/>
</dbReference>
<dbReference type="Gene3D" id="2.60.40.10">
    <property type="entry name" value="Immunoglobulins"/>
    <property type="match status" value="2"/>
</dbReference>
<dbReference type="InterPro" id="IPR003385">
    <property type="entry name" value="Glyco_hydro_77"/>
</dbReference>
<dbReference type="Pfam" id="PF02446">
    <property type="entry name" value="Glyco_hydro_77"/>
    <property type="match status" value="1"/>
</dbReference>
<evidence type="ECO:0000259" key="11">
    <source>
        <dbReference type="PROSITE" id="PS51166"/>
    </source>
</evidence>
<sequence>MASVNLHFRVSYHTDFGRNLLVCGGIPELGNWDKPVPLTYTGHNDEWDLTISIPLPKTNTTIKYKYLIDDQSRREWEPEKDHVLNLAPASAPFNLEIVDTYRWQDHVQDAYSRSAFVDAVHHRDTVKKVNYIEAPSTSFEVYFSCVVPHIRSDQKLIVCGSCPELGSWDASKGLEMRDNEYPFFSASCAFSRSSLPFEYKYAIVKSDGYVMWDINENFKVAPLQDKDDSVKTILCLNQYFINPDKALYHGFGIYAPLFSLRSSDSCGIGQYSDIKKLVDVCNKMGASLIQLLPINDTTDKGDWADSYPYRQVSCFALHPIYINLLEITPNLPAKLKEEIKEFSAQQEKQKHLDYPAVHAFKVEKLKQIYQLVKSTLPTDANYAAFKKANASWLYTYSLYCHFRDKYGTSDFHKWPEYSKVSEEEIESLSEKYAKELDYCNWVQYICDLQFRDSRNYAAEHHVALKGDLPIGVYLNSVECWAYPENFRLNMCAGAPPDAFSDQGQNWGFPTYAWDFMEKDHYRWWRLRLQRMGTLFHALRVDHILGFFRIWEIPRETCIGGMLGHFFPCHAAPKGELQSKGLWDIDRYLRPYIRWHLLAQKFGGEAEWASKTFFNAHGTDPADDWYDFKEEYNSERKIDEAVNKMFKGDEGKIHHYKKCLLQLIDNVLMVPDPGLPDIYHPRTEITMEHIEPTPNGPKEFGSPSWLELAEPQRTIIKEFYTDFTYKRQNGLWVSKAKPKLNLLKTSTNMLICAEDLGQLTDGIIQAIKDEALLSLRVQRMSKDPKKTFDEAKEFSYLSVCCPSTHDCSSIRGWWEENTKVIDDFWYNQLLRHDNPWRTCEPWISETILKQHLFSDSMWAIFLLQDVTGITQHLRRQSPQEEQINIPADPHHHWNYRYPYTLEELAKDEGFTGKVYDLCKQSFRI</sequence>
<keyword evidence="13" id="KW-1185">Reference proteome</keyword>
<keyword evidence="5" id="KW-0963">Cytoplasm</keyword>
<feature type="domain" description="CBM20" evidence="11">
    <location>
        <begin position="1"/>
        <end position="105"/>
    </location>
</feature>
<evidence type="ECO:0000256" key="10">
    <source>
        <dbReference type="ARBA" id="ARBA00031501"/>
    </source>
</evidence>
<dbReference type="SUPFAM" id="SSF51445">
    <property type="entry name" value="(Trans)glycosidases"/>
    <property type="match status" value="1"/>
</dbReference>
<dbReference type="Pfam" id="PF00686">
    <property type="entry name" value="CBM_20"/>
    <property type="match status" value="2"/>
</dbReference>
<dbReference type="CDD" id="cd05467">
    <property type="entry name" value="CBM20"/>
    <property type="match status" value="1"/>
</dbReference>
<feature type="domain" description="CBM20" evidence="11">
    <location>
        <begin position="133"/>
        <end position="238"/>
    </location>
</feature>
<evidence type="ECO:0000256" key="5">
    <source>
        <dbReference type="ARBA" id="ARBA00022490"/>
    </source>
</evidence>
<keyword evidence="7" id="KW-0808">Transferase</keyword>
<dbReference type="InterPro" id="IPR013784">
    <property type="entry name" value="Carb-bd-like_fold"/>
</dbReference>
<evidence type="ECO:0000256" key="9">
    <source>
        <dbReference type="ARBA" id="ARBA00031423"/>
    </source>
</evidence>